<evidence type="ECO:0000256" key="3">
    <source>
        <dbReference type="ARBA" id="ARBA00022448"/>
    </source>
</evidence>
<feature type="transmembrane region" description="Helical" evidence="9">
    <location>
        <begin position="281"/>
        <end position="303"/>
    </location>
</feature>
<comment type="caution">
    <text evidence="10">The sequence shown here is derived from an EMBL/GenBank/DDBJ whole genome shotgun (WGS) entry which is preliminary data.</text>
</comment>
<dbReference type="AlphaFoldDB" id="A0A967E8S9"/>
<feature type="transmembrane region" description="Helical" evidence="9">
    <location>
        <begin position="40"/>
        <end position="64"/>
    </location>
</feature>
<feature type="transmembrane region" description="Helical" evidence="9">
    <location>
        <begin position="98"/>
        <end position="121"/>
    </location>
</feature>
<dbReference type="GO" id="GO:0042907">
    <property type="term" value="F:xanthine transmembrane transporter activity"/>
    <property type="evidence" value="ECO:0007669"/>
    <property type="project" value="TreeGrafter"/>
</dbReference>
<feature type="region of interest" description="Disordered" evidence="8">
    <location>
        <begin position="436"/>
        <end position="458"/>
    </location>
</feature>
<feature type="transmembrane region" description="Helical" evidence="9">
    <location>
        <begin position="6"/>
        <end position="28"/>
    </location>
</feature>
<name>A0A967E8S9_9MICO</name>
<evidence type="ECO:0000256" key="2">
    <source>
        <dbReference type="ARBA" id="ARBA00008821"/>
    </source>
</evidence>
<evidence type="ECO:0000256" key="5">
    <source>
        <dbReference type="ARBA" id="ARBA00022692"/>
    </source>
</evidence>
<sequence>MPVPQSLVYGLQHVLSMYAGVVAVPLIVAGAAKLSTGDTIYLVSASLFMAGIATLLQTIGVWRIGARQPIVQGTSFVSVSTMLAIIGTQQGGHRSLQVIYGAFLVAGVFGFLIAPLFTMLLRFFPEVVTGTVITMIGLSLIPVGVDWSAGGVGAKDYGAPKNFALAGITLVIIVLIYRFAPAFLSRIAILLGLVLGTLVAIPFGVNNFGAIKDAQIFQVPTPFHFGLPSFDVSATISMCIVMLVVMTEATADILALGEVCEKPADRETVTAGVRADTLSTAVAAVFNGFSLSAFAQNVGLVAITGIRSRFVVAFGGGILVVLGLFPVLGAVVAAVPVAVLGGAGLALFGTVTASGIRTLREVDFSGNANIVVVAVSLAFGLAPIVRPEIYQRFPEWFQTIFDSGITSAAIMAVLLNYLFNIVGRSATEGPVFAHAPAPGAISDEDEARLERPRHGPSV</sequence>
<dbReference type="PANTHER" id="PTHR42810">
    <property type="entry name" value="PURINE PERMEASE C1399.01C-RELATED"/>
    <property type="match status" value="1"/>
</dbReference>
<dbReference type="InterPro" id="IPR006042">
    <property type="entry name" value="Xan_ur_permease"/>
</dbReference>
<keyword evidence="6 9" id="KW-1133">Transmembrane helix</keyword>
<reference evidence="10" key="1">
    <citation type="submission" date="2020-03" db="EMBL/GenBank/DDBJ databases">
        <title>Draft sequencing of Calidifontibacter sp. DB0510.</title>
        <authorList>
            <person name="Kim D.-U."/>
        </authorList>
    </citation>
    <scope>NUCLEOTIDE SEQUENCE</scope>
    <source>
        <strain evidence="10">DB0510</strain>
    </source>
</reference>
<dbReference type="EMBL" id="JAAOIV010000004">
    <property type="protein sequence ID" value="NHN55562.1"/>
    <property type="molecule type" value="Genomic_DNA"/>
</dbReference>
<keyword evidence="11" id="KW-1185">Reference proteome</keyword>
<evidence type="ECO:0000256" key="1">
    <source>
        <dbReference type="ARBA" id="ARBA00004651"/>
    </source>
</evidence>
<feature type="transmembrane region" description="Helical" evidence="9">
    <location>
        <begin position="127"/>
        <end position="150"/>
    </location>
</feature>
<evidence type="ECO:0000256" key="4">
    <source>
        <dbReference type="ARBA" id="ARBA00022475"/>
    </source>
</evidence>
<accession>A0A967E8S9</accession>
<evidence type="ECO:0000313" key="10">
    <source>
        <dbReference type="EMBL" id="NHN55562.1"/>
    </source>
</evidence>
<evidence type="ECO:0000256" key="7">
    <source>
        <dbReference type="ARBA" id="ARBA00023136"/>
    </source>
</evidence>
<feature type="transmembrane region" description="Helical" evidence="9">
    <location>
        <begin position="337"/>
        <end position="356"/>
    </location>
</feature>
<keyword evidence="4" id="KW-1003">Cell membrane</keyword>
<feature type="transmembrane region" description="Helical" evidence="9">
    <location>
        <begin position="397"/>
        <end position="419"/>
    </location>
</feature>
<dbReference type="NCBIfam" id="TIGR03173">
    <property type="entry name" value="pbuX"/>
    <property type="match status" value="1"/>
</dbReference>
<dbReference type="NCBIfam" id="NF037981">
    <property type="entry name" value="NCS2_1"/>
    <property type="match status" value="1"/>
</dbReference>
<evidence type="ECO:0000256" key="8">
    <source>
        <dbReference type="SAM" id="MobiDB-lite"/>
    </source>
</evidence>
<dbReference type="Pfam" id="PF00860">
    <property type="entry name" value="Xan_ur_permease"/>
    <property type="match status" value="1"/>
</dbReference>
<keyword evidence="7 9" id="KW-0472">Membrane</keyword>
<comment type="subcellular location">
    <subcellularLocation>
        <location evidence="1">Cell membrane</location>
        <topology evidence="1">Multi-pass membrane protein</topology>
    </subcellularLocation>
</comment>
<dbReference type="PANTHER" id="PTHR42810:SF4">
    <property type="entry name" value="URIC ACID TRANSPORTER UACT"/>
    <property type="match status" value="1"/>
</dbReference>
<evidence type="ECO:0000256" key="9">
    <source>
        <dbReference type="SAM" id="Phobius"/>
    </source>
</evidence>
<dbReference type="GO" id="GO:0005886">
    <property type="term" value="C:plasma membrane"/>
    <property type="evidence" value="ECO:0007669"/>
    <property type="project" value="UniProtKB-SubCell"/>
</dbReference>
<evidence type="ECO:0000256" key="6">
    <source>
        <dbReference type="ARBA" id="ARBA00022989"/>
    </source>
</evidence>
<evidence type="ECO:0000313" key="11">
    <source>
        <dbReference type="Proteomes" id="UP000744769"/>
    </source>
</evidence>
<dbReference type="PROSITE" id="PS01116">
    <property type="entry name" value="XANTH_URACIL_PERMASE"/>
    <property type="match status" value="1"/>
</dbReference>
<feature type="transmembrane region" description="Helical" evidence="9">
    <location>
        <begin position="186"/>
        <end position="205"/>
    </location>
</feature>
<keyword evidence="5 9" id="KW-0812">Transmembrane</keyword>
<feature type="transmembrane region" description="Helical" evidence="9">
    <location>
        <begin position="70"/>
        <end position="86"/>
    </location>
</feature>
<dbReference type="InterPro" id="IPR017588">
    <property type="entry name" value="UacT-like"/>
</dbReference>
<dbReference type="Proteomes" id="UP000744769">
    <property type="component" value="Unassembled WGS sequence"/>
</dbReference>
<gene>
    <name evidence="10" type="ORF">G9U51_07185</name>
</gene>
<dbReference type="InterPro" id="IPR006043">
    <property type="entry name" value="NCS2"/>
</dbReference>
<organism evidence="10 11">
    <name type="scientific">Metallococcus carri</name>
    <dbReference type="NCBI Taxonomy" id="1656884"/>
    <lineage>
        <taxon>Bacteria</taxon>
        <taxon>Bacillati</taxon>
        <taxon>Actinomycetota</taxon>
        <taxon>Actinomycetes</taxon>
        <taxon>Micrococcales</taxon>
        <taxon>Dermacoccaceae</taxon>
        <taxon>Metallococcus</taxon>
    </lineage>
</organism>
<feature type="transmembrane region" description="Helical" evidence="9">
    <location>
        <begin position="310"/>
        <end position="331"/>
    </location>
</feature>
<feature type="transmembrane region" description="Helical" evidence="9">
    <location>
        <begin position="162"/>
        <end position="180"/>
    </location>
</feature>
<feature type="transmembrane region" description="Helical" evidence="9">
    <location>
        <begin position="368"/>
        <end position="385"/>
    </location>
</feature>
<feature type="compositionally biased region" description="Basic and acidic residues" evidence="8">
    <location>
        <begin position="448"/>
        <end position="458"/>
    </location>
</feature>
<proteinExistence type="inferred from homology"/>
<feature type="transmembrane region" description="Helical" evidence="9">
    <location>
        <begin position="225"/>
        <end position="246"/>
    </location>
</feature>
<dbReference type="NCBIfam" id="TIGR00801">
    <property type="entry name" value="ncs2"/>
    <property type="match status" value="1"/>
</dbReference>
<protein>
    <submittedName>
        <fullName evidence="10">Purine permease</fullName>
    </submittedName>
</protein>
<keyword evidence="3" id="KW-0813">Transport</keyword>
<comment type="similarity">
    <text evidence="2">Belongs to the nucleobase:cation symporter-2 (NCS2) (TC 2.A.40) family.</text>
</comment>